<dbReference type="InterPro" id="IPR011009">
    <property type="entry name" value="Kinase-like_dom_sf"/>
</dbReference>
<dbReference type="WBParaSite" id="MBELARI_LOCUS14790">
    <property type="protein sequence ID" value="MBELARI_LOCUS14790"/>
    <property type="gene ID" value="MBELARI_LOCUS14790"/>
</dbReference>
<evidence type="ECO:0000313" key="2">
    <source>
        <dbReference type="WBParaSite" id="MBELARI_LOCUS14790"/>
    </source>
</evidence>
<organism evidence="1 2">
    <name type="scientific">Mesorhabditis belari</name>
    <dbReference type="NCBI Taxonomy" id="2138241"/>
    <lineage>
        <taxon>Eukaryota</taxon>
        <taxon>Metazoa</taxon>
        <taxon>Ecdysozoa</taxon>
        <taxon>Nematoda</taxon>
        <taxon>Chromadorea</taxon>
        <taxon>Rhabditida</taxon>
        <taxon>Rhabditina</taxon>
        <taxon>Rhabditomorpha</taxon>
        <taxon>Rhabditoidea</taxon>
        <taxon>Rhabditidae</taxon>
        <taxon>Mesorhabditinae</taxon>
        <taxon>Mesorhabditis</taxon>
    </lineage>
</organism>
<name>A0AAF3EL74_9BILA</name>
<sequence>MGLVCWEIIERRTVFSKYGLHDFNQFALFNDLSHDRFTLPQVDCVHPIREIIASCTNFYHEKRPDARSVYKKVCEYNSTYKDFEFTPCFGPGTALLRPIGFDGTNMEVAVEMGGDGEEESLPSSTSTTLYHTIPRGSIKKREASISTGGFEKRSTKAQRKSWTEIVFPSFLKLLFSRGHGPP</sequence>
<accession>A0AAF3EL74</accession>
<dbReference type="SUPFAM" id="SSF56112">
    <property type="entry name" value="Protein kinase-like (PK-like)"/>
    <property type="match status" value="1"/>
</dbReference>
<evidence type="ECO:0000313" key="1">
    <source>
        <dbReference type="Proteomes" id="UP000887575"/>
    </source>
</evidence>
<dbReference type="AlphaFoldDB" id="A0AAF3EL74"/>
<proteinExistence type="predicted"/>
<protein>
    <submittedName>
        <fullName evidence="2">Uncharacterized protein</fullName>
    </submittedName>
</protein>
<keyword evidence="1" id="KW-1185">Reference proteome</keyword>
<reference evidence="2" key="1">
    <citation type="submission" date="2024-02" db="UniProtKB">
        <authorList>
            <consortium name="WormBaseParasite"/>
        </authorList>
    </citation>
    <scope>IDENTIFICATION</scope>
</reference>
<dbReference type="Proteomes" id="UP000887575">
    <property type="component" value="Unassembled WGS sequence"/>
</dbReference>